<sequence length="27" mass="3183">MDKNIAQEEFNVEDFLDTSCDSWMEAD</sequence>
<organism evidence="1">
    <name type="scientific">Fusobacterium polymorphum ATCC 10953</name>
    <dbReference type="NCBI Taxonomy" id="393480"/>
    <lineage>
        <taxon>Bacteria</taxon>
        <taxon>Fusobacteriati</taxon>
        <taxon>Fusobacteriota</taxon>
        <taxon>Fusobacteriia</taxon>
        <taxon>Fusobacteriales</taxon>
        <taxon>Fusobacteriaceae</taxon>
        <taxon>Fusobacterium</taxon>
    </lineage>
</organism>
<reference evidence="1" key="2">
    <citation type="submission" date="2007-05" db="EMBL/GenBank/DDBJ databases">
        <title>Genome sequence of Fusobacterium nucleatum subspecies polymorphum - a genetically tractable Fusobacterium.</title>
        <authorList>
            <person name="Karpathy S.E."/>
            <person name="Xiang Q."/>
            <person name="Gioia J."/>
            <person name="Jiang H."/>
            <person name="Liu Y."/>
            <person name="Petrosino J.F."/>
            <person name="Yerrapragada S."/>
            <person name="Fox G.E."/>
            <person name="Kinder Haake S."/>
            <person name="Weinstock G.M."/>
            <person name="Highlander S.K."/>
        </authorList>
    </citation>
    <scope>NUCLEOTIDE SEQUENCE [LARGE SCALE GENOMIC DNA]</scope>
    <source>
        <strain evidence="1">ATCC 10953</strain>
    </source>
</reference>
<name>A5TVJ9_FUSNP</name>
<reference evidence="1" key="1">
    <citation type="submission" date="2006-07" db="EMBL/GenBank/DDBJ databases">
        <authorList>
            <person name="Qin X."/>
            <person name="Weinstock G.M."/>
        </authorList>
    </citation>
    <scope>NUCLEOTIDE SEQUENCE [LARGE SCALE GENOMIC DNA]</scope>
    <source>
        <strain evidence="1">ATCC 10953</strain>
    </source>
</reference>
<proteinExistence type="predicted"/>
<protein>
    <submittedName>
        <fullName evidence="1">Uncharacterized protein</fullName>
    </submittedName>
</protein>
<dbReference type="Proteomes" id="UP000001921">
    <property type="component" value="Chromosome"/>
</dbReference>
<gene>
    <name evidence="1" type="ORF">FNP_1137</name>
</gene>
<dbReference type="HOGENOM" id="CLU_3414721_0_0_0"/>
<dbReference type="AlphaFoldDB" id="A5TVJ9"/>
<accession>A5TVJ9</accession>
<evidence type="ECO:0000313" key="1">
    <source>
        <dbReference type="EMBL" id="EDK88924.1"/>
    </source>
</evidence>
<dbReference type="EMBL" id="CM000440">
    <property type="protein sequence ID" value="EDK88924.1"/>
    <property type="molecule type" value="Genomic_DNA"/>
</dbReference>